<proteinExistence type="predicted"/>
<name>A0ACC2K6V1_PERAE</name>
<reference evidence="1 2" key="1">
    <citation type="journal article" date="2022" name="Hortic Res">
        <title>A haplotype resolved chromosomal level avocado genome allows analysis of novel avocado genes.</title>
        <authorList>
            <person name="Nath O."/>
            <person name="Fletcher S.J."/>
            <person name="Hayward A."/>
            <person name="Shaw L.M."/>
            <person name="Masouleh A.K."/>
            <person name="Furtado A."/>
            <person name="Henry R.J."/>
            <person name="Mitter N."/>
        </authorList>
    </citation>
    <scope>NUCLEOTIDE SEQUENCE [LARGE SCALE GENOMIC DNA]</scope>
    <source>
        <strain evidence="2">cv. Hass</strain>
    </source>
</reference>
<accession>A0ACC2K6V1</accession>
<protein>
    <submittedName>
        <fullName evidence="1">Uncharacterized protein</fullName>
    </submittedName>
</protein>
<gene>
    <name evidence="1" type="ORF">MRB53_036035</name>
</gene>
<dbReference type="EMBL" id="CM056820">
    <property type="protein sequence ID" value="KAJ8616663.1"/>
    <property type="molecule type" value="Genomic_DNA"/>
</dbReference>
<keyword evidence="2" id="KW-1185">Reference proteome</keyword>
<organism evidence="1 2">
    <name type="scientific">Persea americana</name>
    <name type="common">Avocado</name>
    <dbReference type="NCBI Taxonomy" id="3435"/>
    <lineage>
        <taxon>Eukaryota</taxon>
        <taxon>Viridiplantae</taxon>
        <taxon>Streptophyta</taxon>
        <taxon>Embryophyta</taxon>
        <taxon>Tracheophyta</taxon>
        <taxon>Spermatophyta</taxon>
        <taxon>Magnoliopsida</taxon>
        <taxon>Magnoliidae</taxon>
        <taxon>Laurales</taxon>
        <taxon>Lauraceae</taxon>
        <taxon>Persea</taxon>
    </lineage>
</organism>
<evidence type="ECO:0000313" key="2">
    <source>
        <dbReference type="Proteomes" id="UP001234297"/>
    </source>
</evidence>
<comment type="caution">
    <text evidence="1">The sequence shown here is derived from an EMBL/GenBank/DDBJ whole genome shotgun (WGS) entry which is preliminary data.</text>
</comment>
<evidence type="ECO:0000313" key="1">
    <source>
        <dbReference type="EMBL" id="KAJ8616663.1"/>
    </source>
</evidence>
<sequence length="760" mass="87267">MLFSGMKPVLQQFLNNDFHVGDGSNNYCDHLLPPLGARINQTTKLRKFIISPIDFRYRVWETLLIPLVIYSAWVCPFEFSFVRYKPDTLFIVDNVVNGFFVIDIVLTFFVAYVDSKSYLLIDDPKKIATRYVTTWFIFDICSTVPFQPLILLFTKHSSGFGFKFLNMLRLWRLRRVSSMFARLEKNRRYNYFWTRFTKLISVTLFAVHCAGCFNYLIADRYPDPKRTWIGAVMPNFKQESLWNRYIMAMYWSITTLTTTGYGDLHAENPIEMLFHIVYMLFNLGLTAYLIGNMTNLIVHRTSRTRNFRDTIQAASEFAARNQLPPHIEDQMLSHIYLRFKTEGLKQQETLDCLPKSILSSIANHLFFPIVQNVYLFKGVSSDFLSQLVSEMQAEYFPPKEDVIRQNDTPSDLYILVSGSVDLIVTIDRSDKVQGRALAGEMFGEIGVLCHRPQPFTVRTHQLSQVLRLTRTSLMNIMQTYTEDGFIVMKNFLQQLKGLDNINSGVLNTDPGFILKEWLGGGLVGQRWCLHDIYHEECTSMDSQILEMTDLDGQAALHVAVQKQHYEMVGILLEKEPNVNTGNARGWRPKALTEQQGHADSYGPLKCQENRNMNLEDHKIDFIETETVDHILNNKCSKTRQPEVHIDIANSCIASIGEKSSTDGNSRAKSSEVIKSAKKRVTIHMHFKIINTLQEQVGRVIILPDSLEELLTVGGQMFAGRKPTKVVNRDNAEIDDIKVVQDGDHLFLVENGCQTTRSKVR</sequence>
<dbReference type="Proteomes" id="UP001234297">
    <property type="component" value="Chromosome 12"/>
</dbReference>